<evidence type="ECO:0000313" key="2">
    <source>
        <dbReference type="Proteomes" id="UP001336314"/>
    </source>
</evidence>
<evidence type="ECO:0000313" key="1">
    <source>
        <dbReference type="EMBL" id="MEE2003238.1"/>
    </source>
</evidence>
<comment type="caution">
    <text evidence="1">The sequence shown here is derived from an EMBL/GenBank/DDBJ whole genome shotgun (WGS) entry which is preliminary data.</text>
</comment>
<accession>A0ABU7J9L2</accession>
<protein>
    <submittedName>
        <fullName evidence="1">Uncharacterized protein</fullName>
    </submittedName>
</protein>
<proteinExistence type="predicted"/>
<keyword evidence="2" id="KW-1185">Reference proteome</keyword>
<reference evidence="1 2" key="1">
    <citation type="submission" date="2023-07" db="EMBL/GenBank/DDBJ databases">
        <title>Alkalimonas sp., MEB108 novel, alkaliphilic bacterium isolated from Lonar Lake, India.</title>
        <authorList>
            <person name="Joshi A."/>
            <person name="Thite S."/>
        </authorList>
    </citation>
    <scope>NUCLEOTIDE SEQUENCE [LARGE SCALE GENOMIC DNA]</scope>
    <source>
        <strain evidence="1 2">MEB108</strain>
    </source>
</reference>
<dbReference type="RefSeq" id="WP_330130282.1">
    <property type="nucleotide sequence ID" value="NZ_JAUHLI010000026.1"/>
</dbReference>
<organism evidence="1 2">
    <name type="scientific">Alkalimonas cellulosilytica</name>
    <dbReference type="NCBI Taxonomy" id="3058395"/>
    <lineage>
        <taxon>Bacteria</taxon>
        <taxon>Pseudomonadati</taxon>
        <taxon>Pseudomonadota</taxon>
        <taxon>Gammaproteobacteria</taxon>
        <taxon>Alkalimonas</taxon>
    </lineage>
</organism>
<name>A0ABU7J9L2_9GAMM</name>
<sequence>MESRQVNEKEFMEQLERWRQTGRGLVHLPKIDSFNEQLCISLVSIDNTIVFRLNRSFASYQDVLSWYGSKLDAM</sequence>
<dbReference type="Proteomes" id="UP001336314">
    <property type="component" value="Unassembled WGS sequence"/>
</dbReference>
<gene>
    <name evidence="1" type="ORF">QWY20_17425</name>
</gene>
<dbReference type="EMBL" id="JAUHLI010000026">
    <property type="protein sequence ID" value="MEE2003238.1"/>
    <property type="molecule type" value="Genomic_DNA"/>
</dbReference>